<evidence type="ECO:0000313" key="9">
    <source>
        <dbReference type="Proteomes" id="UP000319619"/>
    </source>
</evidence>
<dbReference type="PRINTS" id="PR00721">
    <property type="entry name" value="STOMATIN"/>
</dbReference>
<dbReference type="NCBIfam" id="TIGR01932">
    <property type="entry name" value="hflC"/>
    <property type="match status" value="1"/>
</dbReference>
<dbReference type="InterPro" id="IPR001107">
    <property type="entry name" value="Band_7"/>
</dbReference>
<dbReference type="InterPro" id="IPR036013">
    <property type="entry name" value="Band_7/SPFH_dom_sf"/>
</dbReference>
<dbReference type="PIRSF" id="PIRSF005651">
    <property type="entry name" value="HflC"/>
    <property type="match status" value="1"/>
</dbReference>
<reference evidence="8 9" key="1">
    <citation type="submission" date="2017-06" db="EMBL/GenBank/DDBJ databases">
        <title>Novel microbial phyla capable of carbon fixation and sulfur reduction in deep-sea sediments.</title>
        <authorList>
            <person name="Huang J."/>
            <person name="Baker B."/>
            <person name="Wang Y."/>
        </authorList>
    </citation>
    <scope>NUCLEOTIDE SEQUENCE [LARGE SCALE GENOMIC DNA]</scope>
    <source>
        <strain evidence="8">B3_LCP</strain>
    </source>
</reference>
<dbReference type="SMART" id="SM00244">
    <property type="entry name" value="PHB"/>
    <property type="match status" value="1"/>
</dbReference>
<dbReference type="EMBL" id="NJBN01000002">
    <property type="protein sequence ID" value="TKJ41639.1"/>
    <property type="molecule type" value="Genomic_DNA"/>
</dbReference>
<dbReference type="Gene3D" id="3.30.479.30">
    <property type="entry name" value="Band 7 domain"/>
    <property type="match status" value="1"/>
</dbReference>
<evidence type="ECO:0000256" key="5">
    <source>
        <dbReference type="ARBA" id="ARBA00023136"/>
    </source>
</evidence>
<proteinExistence type="inferred from homology"/>
<keyword evidence="5" id="KW-0472">Membrane</keyword>
<dbReference type="PANTHER" id="PTHR42911:SF1">
    <property type="entry name" value="MODULATOR OF FTSH PROTEASE HFLC"/>
    <property type="match status" value="1"/>
</dbReference>
<protein>
    <recommendedName>
        <fullName evidence="6">Protein HflC</fullName>
    </recommendedName>
</protein>
<sequence>MKKNSIFTVIVGLVIIILLTNAFYTVDETKQVIIIQLGRFVKAVQSPGLHMKIPFIQSVTTYEKRLLRYDAPPAEFLTKDKKALVVDAYARFLISDPRIFYETLKDMPRANARLDAIISSELREAVASHDQSDIITEKREPIMAEVLQITKEKGLEFGVEIIDVRIKRTDFPHEIAESIYSRMQAERIRIGKRYRSEGEEEQLKIKAETDKTKAIIIADARRQSEILRGEGDAKAIKIYADALKKNPEFYSFLRSLETYRAALGEDATLVLSANSSLFRYLEGPRTGN</sequence>
<evidence type="ECO:0000256" key="4">
    <source>
        <dbReference type="ARBA" id="ARBA00022989"/>
    </source>
</evidence>
<dbReference type="InterPro" id="IPR010200">
    <property type="entry name" value="HflC"/>
</dbReference>
<evidence type="ECO:0000259" key="7">
    <source>
        <dbReference type="SMART" id="SM00244"/>
    </source>
</evidence>
<accession>A0A532V3B1</accession>
<evidence type="ECO:0000313" key="8">
    <source>
        <dbReference type="EMBL" id="TKJ41639.1"/>
    </source>
</evidence>
<comment type="function">
    <text evidence="6">HflC and HflK could regulate a protease.</text>
</comment>
<evidence type="ECO:0000256" key="6">
    <source>
        <dbReference type="PIRNR" id="PIRNR005651"/>
    </source>
</evidence>
<dbReference type="PANTHER" id="PTHR42911">
    <property type="entry name" value="MODULATOR OF FTSH PROTEASE HFLC"/>
    <property type="match status" value="1"/>
</dbReference>
<name>A0A532V3B1_UNCL8</name>
<dbReference type="InterPro" id="IPR001972">
    <property type="entry name" value="Stomatin_HflK_fam"/>
</dbReference>
<comment type="similarity">
    <text evidence="2 6">Belongs to the band 7/mec-2 family. HflC subfamily.</text>
</comment>
<organism evidence="8 9">
    <name type="scientific">candidate division LCP-89 bacterium B3_LCP</name>
    <dbReference type="NCBI Taxonomy" id="2012998"/>
    <lineage>
        <taxon>Bacteria</taxon>
        <taxon>Pseudomonadati</taxon>
        <taxon>Bacteria division LCP-89</taxon>
    </lineage>
</organism>
<feature type="domain" description="Band 7" evidence="7">
    <location>
        <begin position="21"/>
        <end position="183"/>
    </location>
</feature>
<evidence type="ECO:0000256" key="2">
    <source>
        <dbReference type="ARBA" id="ARBA00007862"/>
    </source>
</evidence>
<dbReference type="AlphaFoldDB" id="A0A532V3B1"/>
<dbReference type="SUPFAM" id="SSF117892">
    <property type="entry name" value="Band 7/SPFH domain"/>
    <property type="match status" value="1"/>
</dbReference>
<dbReference type="Pfam" id="PF01145">
    <property type="entry name" value="Band_7"/>
    <property type="match status" value="1"/>
</dbReference>
<dbReference type="CDD" id="cd03405">
    <property type="entry name" value="SPFH_HflC"/>
    <property type="match status" value="1"/>
</dbReference>
<evidence type="ECO:0000256" key="1">
    <source>
        <dbReference type="ARBA" id="ARBA00004167"/>
    </source>
</evidence>
<comment type="caution">
    <text evidence="8">The sequence shown here is derived from an EMBL/GenBank/DDBJ whole genome shotgun (WGS) entry which is preliminary data.</text>
</comment>
<comment type="subcellular location">
    <subcellularLocation>
        <location evidence="1">Membrane</location>
        <topology evidence="1">Single-pass membrane protein</topology>
    </subcellularLocation>
</comment>
<dbReference type="Proteomes" id="UP000319619">
    <property type="component" value="Unassembled WGS sequence"/>
</dbReference>
<dbReference type="GO" id="GO:0016020">
    <property type="term" value="C:membrane"/>
    <property type="evidence" value="ECO:0007669"/>
    <property type="project" value="UniProtKB-SubCell"/>
</dbReference>
<keyword evidence="3" id="KW-0812">Transmembrane</keyword>
<gene>
    <name evidence="8" type="primary">hflC</name>
    <name evidence="8" type="ORF">CEE37_03470</name>
</gene>
<evidence type="ECO:0000256" key="3">
    <source>
        <dbReference type="ARBA" id="ARBA00022692"/>
    </source>
</evidence>
<keyword evidence="4" id="KW-1133">Transmembrane helix</keyword>